<dbReference type="InterPro" id="IPR036922">
    <property type="entry name" value="Rieske_2Fe-2S_sf"/>
</dbReference>
<protein>
    <submittedName>
        <fullName evidence="9">Aromatic-ring-hydroxylating dioxygenase subunit alpha</fullName>
    </submittedName>
</protein>
<evidence type="ECO:0000313" key="10">
    <source>
        <dbReference type="Proteomes" id="UP000327143"/>
    </source>
</evidence>
<dbReference type="PRINTS" id="PR00090">
    <property type="entry name" value="RNGDIOXGNASE"/>
</dbReference>
<dbReference type="Pfam" id="PF00355">
    <property type="entry name" value="Rieske"/>
    <property type="match status" value="1"/>
</dbReference>
<keyword evidence="4" id="KW-0560">Oxidoreductase</keyword>
<dbReference type="GO" id="GO:0051213">
    <property type="term" value="F:dioxygenase activity"/>
    <property type="evidence" value="ECO:0007669"/>
    <property type="project" value="UniProtKB-KW"/>
</dbReference>
<dbReference type="SUPFAM" id="SSF55961">
    <property type="entry name" value="Bet v1-like"/>
    <property type="match status" value="1"/>
</dbReference>
<dbReference type="Gene3D" id="3.90.380.10">
    <property type="entry name" value="Naphthalene 1,2-dioxygenase Alpha Subunit, Chain A, domain 1"/>
    <property type="match status" value="2"/>
</dbReference>
<dbReference type="PANTHER" id="PTHR43756:SF5">
    <property type="entry name" value="CHOLINE MONOOXYGENASE, CHLOROPLASTIC"/>
    <property type="match status" value="1"/>
</dbReference>
<dbReference type="Pfam" id="PF00848">
    <property type="entry name" value="Ring_hydroxyl_A"/>
    <property type="match status" value="1"/>
</dbReference>
<dbReference type="Proteomes" id="UP000327143">
    <property type="component" value="Chromosome"/>
</dbReference>
<reference evidence="9 10" key="1">
    <citation type="submission" date="2017-09" db="EMBL/GenBank/DDBJ databases">
        <authorList>
            <person name="Lee N."/>
            <person name="Cho B.-K."/>
        </authorList>
    </citation>
    <scope>NUCLEOTIDE SEQUENCE [LARGE SCALE GENOMIC DNA]</scope>
    <source>
        <strain evidence="9 10">ATCC 39115</strain>
    </source>
</reference>
<dbReference type="InterPro" id="IPR017941">
    <property type="entry name" value="Rieske_2Fe-2S"/>
</dbReference>
<accession>A0ABX6A8R5</accession>
<evidence type="ECO:0000256" key="4">
    <source>
        <dbReference type="ARBA" id="ARBA00023002"/>
    </source>
</evidence>
<gene>
    <name evidence="9" type="ORF">CP969_01215</name>
</gene>
<dbReference type="PANTHER" id="PTHR43756">
    <property type="entry name" value="CHOLINE MONOOXYGENASE, CHLOROPLASTIC"/>
    <property type="match status" value="1"/>
</dbReference>
<dbReference type="SUPFAM" id="SSF50022">
    <property type="entry name" value="ISP domain"/>
    <property type="match status" value="1"/>
</dbReference>
<dbReference type="EMBL" id="CP023700">
    <property type="protein sequence ID" value="QEU83522.1"/>
    <property type="molecule type" value="Genomic_DNA"/>
</dbReference>
<keyword evidence="6" id="KW-0411">Iron-sulfur</keyword>
<proteinExistence type="predicted"/>
<evidence type="ECO:0000256" key="3">
    <source>
        <dbReference type="ARBA" id="ARBA00022723"/>
    </source>
</evidence>
<name>A0ABX6A8R5_STRVD</name>
<keyword evidence="10" id="KW-1185">Reference proteome</keyword>
<organism evidence="9 10">
    <name type="scientific">Streptomyces viridosporus T7A</name>
    <dbReference type="NCBI Taxonomy" id="665577"/>
    <lineage>
        <taxon>Bacteria</taxon>
        <taxon>Bacillati</taxon>
        <taxon>Actinomycetota</taxon>
        <taxon>Actinomycetes</taxon>
        <taxon>Kitasatosporales</taxon>
        <taxon>Streptomycetaceae</taxon>
        <taxon>Streptomyces</taxon>
    </lineage>
</organism>
<keyword evidence="9" id="KW-0223">Dioxygenase</keyword>
<dbReference type="InterPro" id="IPR015879">
    <property type="entry name" value="Ring_hydroxy_dOase_asu_C_dom"/>
</dbReference>
<evidence type="ECO:0000313" key="9">
    <source>
        <dbReference type="EMBL" id="QEU83522.1"/>
    </source>
</evidence>
<dbReference type="CDD" id="cd08887">
    <property type="entry name" value="RHO_alpha_C_3"/>
    <property type="match status" value="1"/>
</dbReference>
<dbReference type="CDD" id="cd03469">
    <property type="entry name" value="Rieske_RO_Alpha_N"/>
    <property type="match status" value="1"/>
</dbReference>
<keyword evidence="5" id="KW-0408">Iron</keyword>
<keyword evidence="2" id="KW-0001">2Fe-2S</keyword>
<keyword evidence="3" id="KW-0479">Metal-binding</keyword>
<feature type="region of interest" description="Disordered" evidence="7">
    <location>
        <begin position="1"/>
        <end position="21"/>
    </location>
</feature>
<sequence length="449" mass="51214">MPHAPLVAVPVPPRRGRRRRGTDVACLASRVARPHPPLRSRATAAAQGTRTVQEDDVTEFDAKREERIRRLLEHLRNDTTDQFEGTVSFSPTEFTDADLAARERELIFARVPSIVAHGSEIPEPNDFITLQLPRNNAIVVRQPDGGIKAFVNQCRHRGALLEEAASGKCRLFSCGYHRWSYDTDGTLRTITRDNTFGDLDRSQFGLLELPAEERHGFIWVIDSVGAEIDVAAWLGPEMDEVLAGYKLDNLVSFRAEGFDEPCNWKLMQDAFLDGYHIQYAHPNTAGKIVHTNVYAFEDYGRHCRWLAPRKTIDRWIDEDPGDQSLAKHVTESHLLLPNSTLLRLPDNHFELLTFRPDPVDPGRCRMEMRVIVPRLEETSYDEETWNKRWQRNWQILLDVLHAEDFPLLRGSQRALASQDAGPMVFGRNEVANQVFHRETQRLLAADDAS</sequence>
<feature type="domain" description="Rieske" evidence="8">
    <location>
        <begin position="113"/>
        <end position="220"/>
    </location>
</feature>
<evidence type="ECO:0000256" key="2">
    <source>
        <dbReference type="ARBA" id="ARBA00022714"/>
    </source>
</evidence>
<dbReference type="PROSITE" id="PS51296">
    <property type="entry name" value="RIESKE"/>
    <property type="match status" value="1"/>
</dbReference>
<dbReference type="InterPro" id="IPR001663">
    <property type="entry name" value="Rng_hydr_dOase-A"/>
</dbReference>
<evidence type="ECO:0000256" key="5">
    <source>
        <dbReference type="ARBA" id="ARBA00023004"/>
    </source>
</evidence>
<comment type="cofactor">
    <cofactor evidence="1">
        <name>Fe cation</name>
        <dbReference type="ChEBI" id="CHEBI:24875"/>
    </cofactor>
</comment>
<evidence type="ECO:0000256" key="1">
    <source>
        <dbReference type="ARBA" id="ARBA00001962"/>
    </source>
</evidence>
<dbReference type="Gene3D" id="2.102.10.10">
    <property type="entry name" value="Rieske [2Fe-2S] iron-sulphur domain"/>
    <property type="match status" value="1"/>
</dbReference>
<evidence type="ECO:0000259" key="8">
    <source>
        <dbReference type="PROSITE" id="PS51296"/>
    </source>
</evidence>
<evidence type="ECO:0000256" key="7">
    <source>
        <dbReference type="SAM" id="MobiDB-lite"/>
    </source>
</evidence>
<evidence type="ECO:0000256" key="6">
    <source>
        <dbReference type="ARBA" id="ARBA00023014"/>
    </source>
</evidence>